<dbReference type="EMBL" id="WTYD01000001">
    <property type="protein sequence ID" value="MXO53063.1"/>
    <property type="molecule type" value="Genomic_DNA"/>
</dbReference>
<dbReference type="OrthoDB" id="5741133at2"/>
<dbReference type="AlphaFoldDB" id="A0A844Y6Z7"/>
<dbReference type="Proteomes" id="UP000430272">
    <property type="component" value="Unassembled WGS sequence"/>
</dbReference>
<keyword evidence="3" id="KW-1185">Reference proteome</keyword>
<feature type="chain" id="PRO_5032365728" evidence="1">
    <location>
        <begin position="19"/>
        <end position="168"/>
    </location>
</feature>
<feature type="signal peptide" evidence="1">
    <location>
        <begin position="1"/>
        <end position="18"/>
    </location>
</feature>
<evidence type="ECO:0000313" key="2">
    <source>
        <dbReference type="EMBL" id="MXO53063.1"/>
    </source>
</evidence>
<evidence type="ECO:0000256" key="1">
    <source>
        <dbReference type="SAM" id="SignalP"/>
    </source>
</evidence>
<sequence length="168" mass="18479">MISRSLARVLLALTVLFAAVPTAAHQQKLAISTVSVNPRTDRVEIVHQVPLHDAEHALRHGGVHSPDIVSSPESREAFADYVTTRFPVRIGDQFAKLTFVGSEVKGGSLWVYQEMPIPAPSQTVSINSQILTEVWARQENRVNLGGGTDVRTLIFRAGDGFKEAELRR</sequence>
<dbReference type="RefSeq" id="WP_160659961.1">
    <property type="nucleotide sequence ID" value="NZ_BAABDV010000001.1"/>
</dbReference>
<name>A0A844Y6Z7_9SPHN</name>
<organism evidence="2 3">
    <name type="scientific">Qipengyuania pelagi</name>
    <dbReference type="NCBI Taxonomy" id="994320"/>
    <lineage>
        <taxon>Bacteria</taxon>
        <taxon>Pseudomonadati</taxon>
        <taxon>Pseudomonadota</taxon>
        <taxon>Alphaproteobacteria</taxon>
        <taxon>Sphingomonadales</taxon>
        <taxon>Erythrobacteraceae</taxon>
        <taxon>Qipengyuania</taxon>
    </lineage>
</organism>
<gene>
    <name evidence="2" type="ORF">GRI47_03430</name>
</gene>
<proteinExistence type="predicted"/>
<keyword evidence="1" id="KW-0732">Signal</keyword>
<dbReference type="InterPro" id="IPR046525">
    <property type="entry name" value="DUF6702"/>
</dbReference>
<accession>A0A844Y6Z7</accession>
<evidence type="ECO:0000313" key="3">
    <source>
        <dbReference type="Proteomes" id="UP000430272"/>
    </source>
</evidence>
<protein>
    <submittedName>
        <fullName evidence="2">Uncharacterized protein</fullName>
    </submittedName>
</protein>
<comment type="caution">
    <text evidence="2">The sequence shown here is derived from an EMBL/GenBank/DDBJ whole genome shotgun (WGS) entry which is preliminary data.</text>
</comment>
<dbReference type="Pfam" id="PF20420">
    <property type="entry name" value="DUF6702"/>
    <property type="match status" value="1"/>
</dbReference>
<reference evidence="2 3" key="1">
    <citation type="submission" date="2019-12" db="EMBL/GenBank/DDBJ databases">
        <title>Genomic-based taxomic classification of the family Erythrobacteraceae.</title>
        <authorList>
            <person name="Xu L."/>
        </authorList>
    </citation>
    <scope>NUCLEOTIDE SEQUENCE [LARGE SCALE GENOMIC DNA]</scope>
    <source>
        <strain evidence="2 3">JCM 17468</strain>
    </source>
</reference>